<comment type="caution">
    <text evidence="2">The sequence shown here is derived from an EMBL/GenBank/DDBJ whole genome shotgun (WGS) entry which is preliminary data.</text>
</comment>
<name>A0A364K793_9BACL</name>
<proteinExistence type="predicted"/>
<gene>
    <name evidence="2" type="ORF">DL897_03990</name>
</gene>
<evidence type="ECO:0000313" key="2">
    <source>
        <dbReference type="EMBL" id="RAL26167.1"/>
    </source>
</evidence>
<keyword evidence="3" id="KW-1185">Reference proteome</keyword>
<feature type="transmembrane region" description="Helical" evidence="1">
    <location>
        <begin position="340"/>
        <end position="361"/>
    </location>
</feature>
<dbReference type="Proteomes" id="UP000251213">
    <property type="component" value="Unassembled WGS sequence"/>
</dbReference>
<evidence type="ECO:0000313" key="3">
    <source>
        <dbReference type="Proteomes" id="UP000251213"/>
    </source>
</evidence>
<dbReference type="AlphaFoldDB" id="A0A364K793"/>
<keyword evidence="1" id="KW-0812">Transmembrane</keyword>
<reference evidence="2 3" key="2">
    <citation type="submission" date="2018-06" db="EMBL/GenBank/DDBJ databases">
        <authorList>
            <person name="Zhirakovskaya E."/>
        </authorList>
    </citation>
    <scope>NUCLEOTIDE SEQUENCE [LARGE SCALE GENOMIC DNA]</scope>
    <source>
        <strain evidence="2 3">FBKL4.011</strain>
    </source>
</reference>
<sequence>MRRISILLLFLVAFIMGIFIPSHSYAYIGSPPSTGGFFTEKNHPLPPEVKIKKAIVRYTFSEKKSIGEIQPTVTIRYLLVNQSKQAQNLDLTYLLYELTPEANKTAKKAHHELQNDVKLKLSLNEKPIDYQYLRYMNRGEWLVPKVKEEWLVEPIYHQPLAKLTSQSFDNTVGVKTKITLAAQQQAELTISYRDRGEFISQKVAQSIQSHLFLFPPNAFWDKPDLRLELVFKQPYFVHSNLPFTKQTPNHYGIQTQKIPSLWLFTIADGTSLPLATQLFQTNMVKEIMIYLFVMIIFLSFLFFALANLMRKKWLYLLPYLIPMIIAFILLPYPYLSPGGILFICLSLLLVAILHFIIYLLFRFIHKLRHKTS</sequence>
<keyword evidence="1" id="KW-0472">Membrane</keyword>
<organism evidence="2 3">
    <name type="scientific">Thermoflavimicrobium daqui</name>
    <dbReference type="NCBI Taxonomy" id="2137476"/>
    <lineage>
        <taxon>Bacteria</taxon>
        <taxon>Bacillati</taxon>
        <taxon>Bacillota</taxon>
        <taxon>Bacilli</taxon>
        <taxon>Bacillales</taxon>
        <taxon>Thermoactinomycetaceae</taxon>
        <taxon>Thermoflavimicrobium</taxon>
    </lineage>
</organism>
<dbReference type="RefSeq" id="WP_113657852.1">
    <property type="nucleotide sequence ID" value="NZ_KZ845664.1"/>
</dbReference>
<dbReference type="EMBL" id="QJKK01000002">
    <property type="protein sequence ID" value="RAL26167.1"/>
    <property type="molecule type" value="Genomic_DNA"/>
</dbReference>
<keyword evidence="1" id="KW-1133">Transmembrane helix</keyword>
<feature type="transmembrane region" description="Helical" evidence="1">
    <location>
        <begin position="313"/>
        <end position="334"/>
    </location>
</feature>
<protein>
    <submittedName>
        <fullName evidence="2">Uncharacterized protein</fullName>
    </submittedName>
</protein>
<feature type="transmembrane region" description="Helical" evidence="1">
    <location>
        <begin position="287"/>
        <end position="306"/>
    </location>
</feature>
<reference evidence="2 3" key="1">
    <citation type="submission" date="2018-06" db="EMBL/GenBank/DDBJ databases">
        <title>Thermoflavimicrobium daqus sp. nov., a thermophilic microbe isolated from Moutai-flavour Daqu.</title>
        <authorList>
            <person name="Wang X."/>
            <person name="Zhou H."/>
        </authorList>
    </citation>
    <scope>NUCLEOTIDE SEQUENCE [LARGE SCALE GENOMIC DNA]</scope>
    <source>
        <strain evidence="2 3">FBKL4.011</strain>
    </source>
</reference>
<accession>A0A364K793</accession>
<evidence type="ECO:0000256" key="1">
    <source>
        <dbReference type="SAM" id="Phobius"/>
    </source>
</evidence>